<evidence type="ECO:0000256" key="7">
    <source>
        <dbReference type="ARBA" id="ARBA00022723"/>
    </source>
</evidence>
<feature type="domain" description="Nucleotidyl transferase" evidence="11">
    <location>
        <begin position="2"/>
        <end position="236"/>
    </location>
</feature>
<evidence type="ECO:0000256" key="6">
    <source>
        <dbReference type="ARBA" id="ARBA00022695"/>
    </source>
</evidence>
<dbReference type="PANTHER" id="PTHR43532:SF1">
    <property type="entry name" value="GLUCOSE-1-PHOSPHATE THYMIDYLYLTRANSFERASE 1"/>
    <property type="match status" value="1"/>
</dbReference>
<dbReference type="Gene3D" id="3.90.550.10">
    <property type="entry name" value="Spore Coat Polysaccharide Biosynthesis Protein SpsA, Chain A"/>
    <property type="match status" value="1"/>
</dbReference>
<evidence type="ECO:0000256" key="10">
    <source>
        <dbReference type="RuleBase" id="RU003706"/>
    </source>
</evidence>
<organism evidence="12 13">
    <name type="scientific">Geodermatophilus maliterrae</name>
    <dbReference type="NCBI Taxonomy" id="3162531"/>
    <lineage>
        <taxon>Bacteria</taxon>
        <taxon>Bacillati</taxon>
        <taxon>Actinomycetota</taxon>
        <taxon>Actinomycetes</taxon>
        <taxon>Geodermatophilales</taxon>
        <taxon>Geodermatophilaceae</taxon>
        <taxon>Geodermatophilus</taxon>
    </lineage>
</organism>
<dbReference type="Proteomes" id="UP001560045">
    <property type="component" value="Unassembled WGS sequence"/>
</dbReference>
<dbReference type="InterPro" id="IPR005907">
    <property type="entry name" value="G1P_thy_trans_s"/>
</dbReference>
<evidence type="ECO:0000313" key="12">
    <source>
        <dbReference type="EMBL" id="MEX5721695.1"/>
    </source>
</evidence>
<dbReference type="NCBIfam" id="TIGR01207">
    <property type="entry name" value="rmlA"/>
    <property type="match status" value="1"/>
</dbReference>
<comment type="caution">
    <text evidence="12">The sequence shown here is derived from an EMBL/GenBank/DDBJ whole genome shotgun (WGS) entry which is preliminary data.</text>
</comment>
<evidence type="ECO:0000256" key="8">
    <source>
        <dbReference type="ARBA" id="ARBA00022842"/>
    </source>
</evidence>
<sequence>MKGIVLAGGSGTRLHPVTLSTSKALLPVYDKPMIYYAMSVLMQAGIRDILLISTPEGVPALRGLLGDGEDLGLALSYAEQAVPRGDGESLVIGARHAGSDPVALVLGDNVFDGPGLPELLRAGAATDDGCLLFGCHVPDPERYGVAEVDEHGRLLSLEEKPSRPRSTLAATGLYFYDGDAVEIAKGLRPSWRGELEITDVNQAYIEAGKAGIVPLGERCRWFDAGTYDSLFEVSRYVRLVERREGRRVACLEEIALRMGFITPGQCFELGERLGRSEYGRYVMRVAQATASVSSLAG</sequence>
<evidence type="ECO:0000259" key="11">
    <source>
        <dbReference type="Pfam" id="PF00483"/>
    </source>
</evidence>
<keyword evidence="7 10" id="KW-0479">Metal-binding</keyword>
<gene>
    <name evidence="12" type="primary">rfbA</name>
    <name evidence="12" type="ORF">ABQ292_25425</name>
</gene>
<keyword evidence="13" id="KW-1185">Reference proteome</keyword>
<dbReference type="EC" id="2.7.7.24" evidence="3 10"/>
<evidence type="ECO:0000256" key="1">
    <source>
        <dbReference type="ARBA" id="ARBA00001946"/>
    </source>
</evidence>
<evidence type="ECO:0000313" key="13">
    <source>
        <dbReference type="Proteomes" id="UP001560045"/>
    </source>
</evidence>
<protein>
    <recommendedName>
        <fullName evidence="4 10">Glucose-1-phosphate thymidylyltransferase</fullName>
        <ecNumber evidence="3 10">2.7.7.24</ecNumber>
    </recommendedName>
</protein>
<dbReference type="InterPro" id="IPR029044">
    <property type="entry name" value="Nucleotide-diphossugar_trans"/>
</dbReference>
<keyword evidence="6 10" id="KW-0548">Nucleotidyltransferase</keyword>
<evidence type="ECO:0000256" key="4">
    <source>
        <dbReference type="ARBA" id="ARBA00017654"/>
    </source>
</evidence>
<dbReference type="RefSeq" id="WP_369210489.1">
    <property type="nucleotide sequence ID" value="NZ_JBFNXQ010000155.1"/>
</dbReference>
<evidence type="ECO:0000256" key="9">
    <source>
        <dbReference type="ARBA" id="ARBA00049336"/>
    </source>
</evidence>
<evidence type="ECO:0000256" key="2">
    <source>
        <dbReference type="ARBA" id="ARBA00010480"/>
    </source>
</evidence>
<comment type="function">
    <text evidence="10">Catalyzes the formation of dTDP-glucose, from dTTP and glucose 1-phosphate, as well as its pyrophosphorolysis.</text>
</comment>
<comment type="similarity">
    <text evidence="2 10">Belongs to the glucose-1-phosphate thymidylyltransferase family.</text>
</comment>
<dbReference type="EMBL" id="JBFNXQ010000155">
    <property type="protein sequence ID" value="MEX5721695.1"/>
    <property type="molecule type" value="Genomic_DNA"/>
</dbReference>
<dbReference type="PANTHER" id="PTHR43532">
    <property type="entry name" value="GLUCOSE-1-PHOSPHATE THYMIDYLYLTRANSFERASE"/>
    <property type="match status" value="1"/>
</dbReference>
<dbReference type="InterPro" id="IPR005835">
    <property type="entry name" value="NTP_transferase_dom"/>
</dbReference>
<comment type="catalytic activity">
    <reaction evidence="9 10">
        <text>dTTP + alpha-D-glucose 1-phosphate + H(+) = dTDP-alpha-D-glucose + diphosphate</text>
        <dbReference type="Rhea" id="RHEA:15225"/>
        <dbReference type="ChEBI" id="CHEBI:15378"/>
        <dbReference type="ChEBI" id="CHEBI:33019"/>
        <dbReference type="ChEBI" id="CHEBI:37568"/>
        <dbReference type="ChEBI" id="CHEBI:57477"/>
        <dbReference type="ChEBI" id="CHEBI:58601"/>
        <dbReference type="EC" id="2.7.7.24"/>
    </reaction>
</comment>
<reference evidence="12 13" key="1">
    <citation type="submission" date="2024-06" db="EMBL/GenBank/DDBJ databases">
        <title>Draft genome sequence of Geodermatophilus badlandi, a novel member of the Geodermatophilaceae isolated from badland sedimentary rocks in the Red desert, Wyoming, USA.</title>
        <authorList>
            <person name="Ben Tekaya S."/>
            <person name="Nouioui I."/>
            <person name="Flores G.M."/>
            <person name="Shaal M.N."/>
            <person name="Bredoire F."/>
            <person name="Basile F."/>
            <person name="Van Diepen L."/>
            <person name="Ward N.L."/>
        </authorList>
    </citation>
    <scope>NUCLEOTIDE SEQUENCE [LARGE SCALE GENOMIC DNA]</scope>
    <source>
        <strain evidence="12 13">WL48A</strain>
    </source>
</reference>
<dbReference type="SUPFAM" id="SSF53448">
    <property type="entry name" value="Nucleotide-diphospho-sugar transferases"/>
    <property type="match status" value="1"/>
</dbReference>
<dbReference type="GO" id="GO:0008879">
    <property type="term" value="F:glucose-1-phosphate thymidylyltransferase activity"/>
    <property type="evidence" value="ECO:0007669"/>
    <property type="project" value="UniProtKB-EC"/>
</dbReference>
<comment type="cofactor">
    <cofactor evidence="1">
        <name>Mg(2+)</name>
        <dbReference type="ChEBI" id="CHEBI:18420"/>
    </cofactor>
</comment>
<keyword evidence="5 10" id="KW-0808">Transferase</keyword>
<dbReference type="Pfam" id="PF00483">
    <property type="entry name" value="NTP_transferase"/>
    <property type="match status" value="1"/>
</dbReference>
<name>A0ABV3XM65_9ACTN</name>
<proteinExistence type="inferred from homology"/>
<evidence type="ECO:0000256" key="3">
    <source>
        <dbReference type="ARBA" id="ARBA00012461"/>
    </source>
</evidence>
<evidence type="ECO:0000256" key="5">
    <source>
        <dbReference type="ARBA" id="ARBA00022679"/>
    </source>
</evidence>
<keyword evidence="8 10" id="KW-0460">Magnesium</keyword>
<accession>A0ABV3XM65</accession>